<dbReference type="STRING" id="1141098.A0A1Y2EBX2"/>
<dbReference type="OrthoDB" id="4779329at2759"/>
<name>A0A1Y2EBX2_9PEZI</name>
<dbReference type="AlphaFoldDB" id="A0A1Y2EBX2"/>
<dbReference type="EMBL" id="MCFJ01000003">
    <property type="protein sequence ID" value="ORY68804.1"/>
    <property type="molecule type" value="Genomic_DNA"/>
</dbReference>
<accession>A0A1Y2EBX2</accession>
<keyword evidence="3" id="KW-1185">Reference proteome</keyword>
<protein>
    <submittedName>
        <fullName evidence="2">Uncharacterized protein</fullName>
    </submittedName>
</protein>
<proteinExistence type="predicted"/>
<organism evidence="2 3">
    <name type="scientific">Pseudomassariella vexata</name>
    <dbReference type="NCBI Taxonomy" id="1141098"/>
    <lineage>
        <taxon>Eukaryota</taxon>
        <taxon>Fungi</taxon>
        <taxon>Dikarya</taxon>
        <taxon>Ascomycota</taxon>
        <taxon>Pezizomycotina</taxon>
        <taxon>Sordariomycetes</taxon>
        <taxon>Xylariomycetidae</taxon>
        <taxon>Amphisphaeriales</taxon>
        <taxon>Pseudomassariaceae</taxon>
        <taxon>Pseudomassariella</taxon>
    </lineage>
</organism>
<comment type="caution">
    <text evidence="2">The sequence shown here is derived from an EMBL/GenBank/DDBJ whole genome shotgun (WGS) entry which is preliminary data.</text>
</comment>
<dbReference type="Proteomes" id="UP000193689">
    <property type="component" value="Unassembled WGS sequence"/>
</dbReference>
<dbReference type="InParanoid" id="A0A1Y2EBX2"/>
<dbReference type="GeneID" id="63769835"/>
<feature type="compositionally biased region" description="Polar residues" evidence="1">
    <location>
        <begin position="41"/>
        <end position="58"/>
    </location>
</feature>
<sequence>MLAVRRKWPGNLRLYGDCSHTQLTLLAPTVNKQRALPARLSTLTPPNRYLSTDSSSSAPVRRRTSSCPLSNTRAKARRRTCSSSLSRPNSTAPAVFTSASPRAFSTSYPAMAATKIDGTAIAKKIRERLAAEIVDKQKINPRYKPCLKIIQGVQWSPEYF</sequence>
<evidence type="ECO:0000313" key="2">
    <source>
        <dbReference type="EMBL" id="ORY68804.1"/>
    </source>
</evidence>
<gene>
    <name evidence="2" type="ORF">BCR38DRAFT_139150</name>
</gene>
<dbReference type="RefSeq" id="XP_040719091.1">
    <property type="nucleotide sequence ID" value="XM_040853623.1"/>
</dbReference>
<feature type="compositionally biased region" description="Polar residues" evidence="1">
    <location>
        <begin position="81"/>
        <end position="94"/>
    </location>
</feature>
<evidence type="ECO:0000313" key="3">
    <source>
        <dbReference type="Proteomes" id="UP000193689"/>
    </source>
</evidence>
<reference evidence="2 3" key="1">
    <citation type="submission" date="2016-07" db="EMBL/GenBank/DDBJ databases">
        <title>Pervasive Adenine N6-methylation of Active Genes in Fungi.</title>
        <authorList>
            <consortium name="DOE Joint Genome Institute"/>
            <person name="Mondo S.J."/>
            <person name="Dannebaum R.O."/>
            <person name="Kuo R.C."/>
            <person name="Labutti K."/>
            <person name="Haridas S."/>
            <person name="Kuo A."/>
            <person name="Salamov A."/>
            <person name="Ahrendt S.R."/>
            <person name="Lipzen A."/>
            <person name="Sullivan W."/>
            <person name="Andreopoulos W.B."/>
            <person name="Clum A."/>
            <person name="Lindquist E."/>
            <person name="Daum C."/>
            <person name="Ramamoorthy G.K."/>
            <person name="Gryganskyi A."/>
            <person name="Culley D."/>
            <person name="Magnuson J.K."/>
            <person name="James T.Y."/>
            <person name="O'Malley M.A."/>
            <person name="Stajich J.E."/>
            <person name="Spatafora J.W."/>
            <person name="Visel A."/>
            <person name="Grigoriev I.V."/>
        </authorList>
    </citation>
    <scope>NUCLEOTIDE SEQUENCE [LARGE SCALE GENOMIC DNA]</scope>
    <source>
        <strain evidence="2 3">CBS 129021</strain>
    </source>
</reference>
<feature type="region of interest" description="Disordered" evidence="1">
    <location>
        <begin position="39"/>
        <end position="94"/>
    </location>
</feature>
<evidence type="ECO:0000256" key="1">
    <source>
        <dbReference type="SAM" id="MobiDB-lite"/>
    </source>
</evidence>